<evidence type="ECO:0000313" key="2">
    <source>
        <dbReference type="Proteomes" id="UP000799428"/>
    </source>
</evidence>
<proteinExistence type="predicted"/>
<dbReference type="AlphaFoldDB" id="A0A6G1JP12"/>
<dbReference type="Proteomes" id="UP000799428">
    <property type="component" value="Unassembled WGS sequence"/>
</dbReference>
<evidence type="ECO:0000313" key="1">
    <source>
        <dbReference type="EMBL" id="KAF2702369.1"/>
    </source>
</evidence>
<dbReference type="EMBL" id="MU005903">
    <property type="protein sequence ID" value="KAF2702369.1"/>
    <property type="molecule type" value="Genomic_DNA"/>
</dbReference>
<name>A0A6G1JP12_9PLEO</name>
<accession>A0A6G1JP12</accession>
<dbReference type="OrthoDB" id="3764734at2759"/>
<reference evidence="1" key="1">
    <citation type="journal article" date="2020" name="Stud. Mycol.">
        <title>101 Dothideomycetes genomes: a test case for predicting lifestyles and emergence of pathogens.</title>
        <authorList>
            <person name="Haridas S."/>
            <person name="Albert R."/>
            <person name="Binder M."/>
            <person name="Bloem J."/>
            <person name="Labutti K."/>
            <person name="Salamov A."/>
            <person name="Andreopoulos B."/>
            <person name="Baker S."/>
            <person name="Barry K."/>
            <person name="Bills G."/>
            <person name="Bluhm B."/>
            <person name="Cannon C."/>
            <person name="Castanera R."/>
            <person name="Culley D."/>
            <person name="Daum C."/>
            <person name="Ezra D."/>
            <person name="Gonzalez J."/>
            <person name="Henrissat B."/>
            <person name="Kuo A."/>
            <person name="Liang C."/>
            <person name="Lipzen A."/>
            <person name="Lutzoni F."/>
            <person name="Magnuson J."/>
            <person name="Mondo S."/>
            <person name="Nolan M."/>
            <person name="Ohm R."/>
            <person name="Pangilinan J."/>
            <person name="Park H.-J."/>
            <person name="Ramirez L."/>
            <person name="Alfaro M."/>
            <person name="Sun H."/>
            <person name="Tritt A."/>
            <person name="Yoshinaga Y."/>
            <person name="Zwiers L.-H."/>
            <person name="Turgeon B."/>
            <person name="Goodwin S."/>
            <person name="Spatafora J."/>
            <person name="Crous P."/>
            <person name="Grigoriev I."/>
        </authorList>
    </citation>
    <scope>NUCLEOTIDE SEQUENCE</scope>
    <source>
        <strain evidence="1">CBS 279.74</strain>
    </source>
</reference>
<dbReference type="Gene3D" id="3.60.130.30">
    <property type="match status" value="1"/>
</dbReference>
<keyword evidence="2" id="KW-1185">Reference proteome</keyword>
<gene>
    <name evidence="1" type="ORF">K504DRAFT_90596</name>
</gene>
<organism evidence="1 2">
    <name type="scientific">Pleomassaria siparia CBS 279.74</name>
    <dbReference type="NCBI Taxonomy" id="1314801"/>
    <lineage>
        <taxon>Eukaryota</taxon>
        <taxon>Fungi</taxon>
        <taxon>Dikarya</taxon>
        <taxon>Ascomycota</taxon>
        <taxon>Pezizomycotina</taxon>
        <taxon>Dothideomycetes</taxon>
        <taxon>Pleosporomycetidae</taxon>
        <taxon>Pleosporales</taxon>
        <taxon>Pleomassariaceae</taxon>
        <taxon>Pleomassaria</taxon>
    </lineage>
</organism>
<sequence>MPFHTTASHGNTFKQAWIGLWRRSSAIPFVSAGRRQKKPALDQGIKNVMQILDQSLGKAASHLRKVDEPTYNRMRQSHRDISKAVLNQPGDAEGHRAWLEEDTDRARTSSFRLGGIGSMMAMSISTGDGTSYHYDDGDDAHFYSMILVLGTGGLLKLPELGYQVYVNPGDVVFFLANQQLHKLEVNPAFPQAVQTVFTIWTDRLAMQSAHPSTYHDFYVV</sequence>
<protein>
    <recommendedName>
        <fullName evidence="3">Fe2OG dioxygenase domain-containing protein</fullName>
    </recommendedName>
</protein>
<evidence type="ECO:0008006" key="3">
    <source>
        <dbReference type="Google" id="ProtNLM"/>
    </source>
</evidence>